<sequence>MSNQYTNGYGHNHNNNHEKPEIITKENKNGIRNSNDSSNQFINNNNEDQKMPDTIPNHSKIASETIFQMSPEEYALAEKKLLRKLDFKLIPWMTLLYLLSFIDRVNVGAAKLVGKF</sequence>
<organism evidence="2">
    <name type="scientific">Kwoniella pini CBS 10737</name>
    <dbReference type="NCBI Taxonomy" id="1296096"/>
    <lineage>
        <taxon>Eukaryota</taxon>
        <taxon>Fungi</taxon>
        <taxon>Dikarya</taxon>
        <taxon>Basidiomycota</taxon>
        <taxon>Agaricomycotina</taxon>
        <taxon>Tremellomycetes</taxon>
        <taxon>Tremellales</taxon>
        <taxon>Cryptococcaceae</taxon>
        <taxon>Kwoniella</taxon>
    </lineage>
</organism>
<dbReference type="OrthoDB" id="3055650at2759"/>
<name>A0A1B9HWM5_9TREE</name>
<gene>
    <name evidence="2" type="ORF">I206_06581</name>
</gene>
<evidence type="ECO:0000256" key="1">
    <source>
        <dbReference type="SAM" id="MobiDB-lite"/>
    </source>
</evidence>
<reference evidence="2" key="2">
    <citation type="submission" date="2016-07" db="EMBL/GenBank/DDBJ databases">
        <title>Evolution of pathogenesis and genome organization in the Tremellales.</title>
        <authorList>
            <person name="Cuomo C."/>
            <person name="Litvintseva A."/>
            <person name="Heitman J."/>
            <person name="Chen Y."/>
            <person name="Sun S."/>
            <person name="Springer D."/>
            <person name="Dromer F."/>
            <person name="Young S."/>
            <person name="Zeng Q."/>
            <person name="Chapman S."/>
            <person name="Gujja S."/>
            <person name="Saif S."/>
            <person name="Birren B."/>
        </authorList>
    </citation>
    <scope>NUCLEOTIDE SEQUENCE</scope>
    <source>
        <strain evidence="2">CBS 10737</strain>
    </source>
</reference>
<protein>
    <recommendedName>
        <fullName evidence="3">Major facilitator superfamily (MFS) profile domain-containing protein</fullName>
    </recommendedName>
</protein>
<dbReference type="EMBL" id="KV700116">
    <property type="protein sequence ID" value="OCF47676.1"/>
    <property type="molecule type" value="Genomic_DNA"/>
</dbReference>
<feature type="compositionally biased region" description="Low complexity" evidence="1">
    <location>
        <begin position="33"/>
        <end position="46"/>
    </location>
</feature>
<dbReference type="AlphaFoldDB" id="A0A1B9HWM5"/>
<evidence type="ECO:0008006" key="3">
    <source>
        <dbReference type="Google" id="ProtNLM"/>
    </source>
</evidence>
<reference evidence="2" key="1">
    <citation type="submission" date="2013-07" db="EMBL/GenBank/DDBJ databases">
        <title>The Genome Sequence of Cryptococcus pinus CBS10737.</title>
        <authorList>
            <consortium name="The Broad Institute Genome Sequencing Platform"/>
            <person name="Cuomo C."/>
            <person name="Litvintseva A."/>
            <person name="Chen Y."/>
            <person name="Heitman J."/>
            <person name="Sun S."/>
            <person name="Springer D."/>
            <person name="Dromer F."/>
            <person name="Young S.K."/>
            <person name="Zeng Q."/>
            <person name="Gargeya S."/>
            <person name="Fitzgerald M."/>
            <person name="Abouelleil A."/>
            <person name="Alvarado L."/>
            <person name="Berlin A.M."/>
            <person name="Chapman S.B."/>
            <person name="Dewar J."/>
            <person name="Goldberg J."/>
            <person name="Griggs A."/>
            <person name="Gujja S."/>
            <person name="Hansen M."/>
            <person name="Howarth C."/>
            <person name="Imamovic A."/>
            <person name="Larimer J."/>
            <person name="McCowan C."/>
            <person name="Murphy C."/>
            <person name="Pearson M."/>
            <person name="Priest M."/>
            <person name="Roberts A."/>
            <person name="Saif S."/>
            <person name="Shea T."/>
            <person name="Sykes S."/>
            <person name="Wortman J."/>
            <person name="Nusbaum C."/>
            <person name="Birren B."/>
        </authorList>
    </citation>
    <scope>NUCLEOTIDE SEQUENCE [LARGE SCALE GENOMIC DNA]</scope>
    <source>
        <strain evidence="2">CBS 10737</strain>
    </source>
</reference>
<feature type="region of interest" description="Disordered" evidence="1">
    <location>
        <begin position="27"/>
        <end position="57"/>
    </location>
</feature>
<accession>A0A1B9HWM5</accession>
<evidence type="ECO:0000313" key="2">
    <source>
        <dbReference type="EMBL" id="OCF47676.1"/>
    </source>
</evidence>
<proteinExistence type="predicted"/>